<dbReference type="GO" id="GO:0050568">
    <property type="term" value="F:protein-glutamine glutaminase activity"/>
    <property type="evidence" value="ECO:0007669"/>
    <property type="project" value="UniProtKB-UniRule"/>
</dbReference>
<dbReference type="SMART" id="SM00448">
    <property type="entry name" value="REC"/>
    <property type="match status" value="1"/>
</dbReference>
<comment type="similarity">
    <text evidence="5">Belongs to the CheB family.</text>
</comment>
<proteinExistence type="inferred from homology"/>
<gene>
    <name evidence="5" type="primary">cheB</name>
    <name evidence="10" type="ORF">CY0110_06539</name>
</gene>
<keyword evidence="1 5" id="KW-0963">Cytoplasm</keyword>
<dbReference type="Gene3D" id="3.40.50.2300">
    <property type="match status" value="1"/>
</dbReference>
<dbReference type="OrthoDB" id="9793421at2"/>
<feature type="active site" evidence="5 6">
    <location>
        <position position="304"/>
    </location>
</feature>
<comment type="caution">
    <text evidence="10">The sequence shown here is derived from an EMBL/GenBank/DDBJ whole genome shotgun (WGS) entry which is preliminary data.</text>
</comment>
<dbReference type="HAMAP" id="MF_00099">
    <property type="entry name" value="CheB_chemtxs"/>
    <property type="match status" value="1"/>
</dbReference>
<dbReference type="Proteomes" id="UP000003781">
    <property type="component" value="Unassembled WGS sequence"/>
</dbReference>
<evidence type="ECO:0000313" key="10">
    <source>
        <dbReference type="EMBL" id="EAZ88528.1"/>
    </source>
</evidence>
<dbReference type="Gene3D" id="3.40.50.180">
    <property type="entry name" value="Methylesterase CheB, C-terminal domain"/>
    <property type="match status" value="1"/>
</dbReference>
<dbReference type="GO" id="GO:0006935">
    <property type="term" value="P:chemotaxis"/>
    <property type="evidence" value="ECO:0007669"/>
    <property type="project" value="UniProtKB-UniRule"/>
</dbReference>
<evidence type="ECO:0000313" key="11">
    <source>
        <dbReference type="Proteomes" id="UP000003781"/>
    </source>
</evidence>
<dbReference type="eggNOG" id="COG2201">
    <property type="taxonomic scope" value="Bacteria"/>
</dbReference>
<comment type="catalytic activity">
    <reaction evidence="5">
        <text>L-glutaminyl-[protein] + H2O = L-glutamyl-[protein] + NH4(+)</text>
        <dbReference type="Rhea" id="RHEA:16441"/>
        <dbReference type="Rhea" id="RHEA-COMP:10207"/>
        <dbReference type="Rhea" id="RHEA-COMP:10208"/>
        <dbReference type="ChEBI" id="CHEBI:15377"/>
        <dbReference type="ChEBI" id="CHEBI:28938"/>
        <dbReference type="ChEBI" id="CHEBI:29973"/>
        <dbReference type="ChEBI" id="CHEBI:30011"/>
        <dbReference type="EC" id="3.5.1.44"/>
    </reaction>
</comment>
<comment type="PTM">
    <text evidence="5">Phosphorylated by CheA. Phosphorylation of the N-terminal regulatory domain activates the methylesterase activity.</text>
</comment>
<dbReference type="Pfam" id="PF01339">
    <property type="entry name" value="CheB_methylest"/>
    <property type="match status" value="1"/>
</dbReference>
<dbReference type="InterPro" id="IPR008248">
    <property type="entry name" value="CheB-like"/>
</dbReference>
<name>A3IYC0_9CHRO</name>
<evidence type="ECO:0000256" key="7">
    <source>
        <dbReference type="PROSITE-ProRule" id="PRU00169"/>
    </source>
</evidence>
<evidence type="ECO:0000256" key="2">
    <source>
        <dbReference type="ARBA" id="ARBA00022500"/>
    </source>
</evidence>
<feature type="modified residue" description="4-aspartylphosphate" evidence="5 7">
    <location>
        <position position="58"/>
    </location>
</feature>
<dbReference type="PIRSF" id="PIRSF000876">
    <property type="entry name" value="RR_chemtxs_CheB"/>
    <property type="match status" value="1"/>
</dbReference>
<comment type="catalytic activity">
    <reaction evidence="4 5">
        <text>[protein]-L-glutamate 5-O-methyl ester + H2O = L-glutamyl-[protein] + methanol + H(+)</text>
        <dbReference type="Rhea" id="RHEA:23236"/>
        <dbReference type="Rhea" id="RHEA-COMP:10208"/>
        <dbReference type="Rhea" id="RHEA-COMP:10311"/>
        <dbReference type="ChEBI" id="CHEBI:15377"/>
        <dbReference type="ChEBI" id="CHEBI:15378"/>
        <dbReference type="ChEBI" id="CHEBI:17790"/>
        <dbReference type="ChEBI" id="CHEBI:29973"/>
        <dbReference type="ChEBI" id="CHEBI:82795"/>
        <dbReference type="EC" id="3.1.1.61"/>
    </reaction>
</comment>
<organism evidence="10 11">
    <name type="scientific">Crocosphaera chwakensis CCY0110</name>
    <dbReference type="NCBI Taxonomy" id="391612"/>
    <lineage>
        <taxon>Bacteria</taxon>
        <taxon>Bacillati</taxon>
        <taxon>Cyanobacteriota</taxon>
        <taxon>Cyanophyceae</taxon>
        <taxon>Oscillatoriophycideae</taxon>
        <taxon>Chroococcales</taxon>
        <taxon>Aphanothecaceae</taxon>
        <taxon>Crocosphaera</taxon>
        <taxon>Crocosphaera chwakensis</taxon>
    </lineage>
</organism>
<dbReference type="GO" id="GO:0005737">
    <property type="term" value="C:cytoplasm"/>
    <property type="evidence" value="ECO:0007669"/>
    <property type="project" value="UniProtKB-SubCell"/>
</dbReference>
<dbReference type="GO" id="GO:0000156">
    <property type="term" value="F:phosphorelay response regulator activity"/>
    <property type="evidence" value="ECO:0007669"/>
    <property type="project" value="InterPro"/>
</dbReference>
<dbReference type="InterPro" id="IPR001789">
    <property type="entry name" value="Sig_transdc_resp-reg_receiver"/>
</dbReference>
<evidence type="ECO:0000256" key="6">
    <source>
        <dbReference type="PROSITE-ProRule" id="PRU00050"/>
    </source>
</evidence>
<dbReference type="GO" id="GO:0008984">
    <property type="term" value="F:protein-glutamate methylesterase activity"/>
    <property type="evidence" value="ECO:0007669"/>
    <property type="project" value="UniProtKB-UniRule"/>
</dbReference>
<dbReference type="CDD" id="cd17541">
    <property type="entry name" value="REC_CheB-like"/>
    <property type="match status" value="1"/>
</dbReference>
<keyword evidence="5 7" id="KW-0597">Phosphoprotein</keyword>
<accession>A3IYC0</accession>
<evidence type="ECO:0000259" key="8">
    <source>
        <dbReference type="PROSITE" id="PS50110"/>
    </source>
</evidence>
<comment type="function">
    <text evidence="5">Involved in chemotaxis. Part of a chemotaxis signal transduction system that modulates chemotaxis in response to various stimuli. Catalyzes the demethylation of specific methylglutamate residues introduced into the chemoreceptors (methyl-accepting chemotaxis proteins or MCP) by CheR. Also mediates the irreversible deamidation of specific glutamine residues to glutamic acid.</text>
</comment>
<dbReference type="EMBL" id="AAXW01000078">
    <property type="protein sequence ID" value="EAZ88528.1"/>
    <property type="molecule type" value="Genomic_DNA"/>
</dbReference>
<dbReference type="InterPro" id="IPR000673">
    <property type="entry name" value="Sig_transdc_resp-reg_Me-estase"/>
</dbReference>
<dbReference type="PANTHER" id="PTHR42872">
    <property type="entry name" value="PROTEIN-GLUTAMATE METHYLESTERASE/PROTEIN-GLUTAMINE GLUTAMINASE"/>
    <property type="match status" value="1"/>
</dbReference>
<protein>
    <recommendedName>
        <fullName evidence="5">Protein-glutamate methylesterase/protein-glutamine glutaminase</fullName>
        <ecNumber evidence="5">3.1.1.61</ecNumber>
        <ecNumber evidence="5">3.5.1.44</ecNumber>
    </recommendedName>
</protein>
<dbReference type="Pfam" id="PF00072">
    <property type="entry name" value="Response_reg"/>
    <property type="match status" value="1"/>
</dbReference>
<dbReference type="PROSITE" id="PS50122">
    <property type="entry name" value="CHEB"/>
    <property type="match status" value="1"/>
</dbReference>
<evidence type="ECO:0000256" key="4">
    <source>
        <dbReference type="ARBA" id="ARBA00048267"/>
    </source>
</evidence>
<dbReference type="SUPFAM" id="SSF52738">
    <property type="entry name" value="Methylesterase CheB, C-terminal domain"/>
    <property type="match status" value="1"/>
</dbReference>
<dbReference type="EC" id="3.5.1.44" evidence="5"/>
<evidence type="ECO:0000256" key="1">
    <source>
        <dbReference type="ARBA" id="ARBA00022490"/>
    </source>
</evidence>
<reference evidence="10 11" key="1">
    <citation type="submission" date="2007-03" db="EMBL/GenBank/DDBJ databases">
        <authorList>
            <person name="Stal L."/>
            <person name="Ferriera S."/>
            <person name="Johnson J."/>
            <person name="Kravitz S."/>
            <person name="Beeson K."/>
            <person name="Sutton G."/>
            <person name="Rogers Y.-H."/>
            <person name="Friedman R."/>
            <person name="Frazier M."/>
            <person name="Venter J.C."/>
        </authorList>
    </citation>
    <scope>NUCLEOTIDE SEQUENCE [LARGE SCALE GENOMIC DNA]</scope>
    <source>
        <strain evidence="10 11">CCY0110</strain>
    </source>
</reference>
<evidence type="ECO:0000256" key="3">
    <source>
        <dbReference type="ARBA" id="ARBA00022801"/>
    </source>
</evidence>
<comment type="domain">
    <text evidence="5">Contains a C-terminal catalytic domain, and an N-terminal region which modulates catalytic activity.</text>
</comment>
<dbReference type="AlphaFoldDB" id="A3IYC0"/>
<keyword evidence="3 5" id="KW-0378">Hydrolase</keyword>
<dbReference type="PANTHER" id="PTHR42872:SF6">
    <property type="entry name" value="PROTEIN-GLUTAMATE METHYLESTERASE_PROTEIN-GLUTAMINE GLUTAMINASE"/>
    <property type="match status" value="1"/>
</dbReference>
<feature type="domain" description="CheB-type methylesterase" evidence="9">
    <location>
        <begin position="172"/>
        <end position="352"/>
    </location>
</feature>
<keyword evidence="11" id="KW-1185">Reference proteome</keyword>
<evidence type="ECO:0000256" key="5">
    <source>
        <dbReference type="HAMAP-Rule" id="MF_00099"/>
    </source>
</evidence>
<dbReference type="PROSITE" id="PS50110">
    <property type="entry name" value="RESPONSE_REGULATORY"/>
    <property type="match status" value="1"/>
</dbReference>
<dbReference type="SUPFAM" id="SSF52172">
    <property type="entry name" value="CheY-like"/>
    <property type="match status" value="1"/>
</dbReference>
<dbReference type="CDD" id="cd16432">
    <property type="entry name" value="CheB_Rec"/>
    <property type="match status" value="1"/>
</dbReference>
<dbReference type="InterPro" id="IPR035909">
    <property type="entry name" value="CheB_C"/>
</dbReference>
<dbReference type="InterPro" id="IPR011006">
    <property type="entry name" value="CheY-like_superfamily"/>
</dbReference>
<feature type="active site" evidence="5 6">
    <location>
        <position position="184"/>
    </location>
</feature>
<dbReference type="RefSeq" id="WP_008278383.1">
    <property type="nucleotide sequence ID" value="NZ_AAXW01000078.1"/>
</dbReference>
<comment type="subcellular location">
    <subcellularLocation>
        <location evidence="5">Cytoplasm</location>
    </subcellularLocation>
</comment>
<feature type="domain" description="Response regulatory" evidence="8">
    <location>
        <begin position="7"/>
        <end position="125"/>
    </location>
</feature>
<keyword evidence="2 5" id="KW-0145">Chemotaxis</keyword>
<evidence type="ECO:0000259" key="9">
    <source>
        <dbReference type="PROSITE" id="PS50122"/>
    </source>
</evidence>
<feature type="active site" evidence="5 6">
    <location>
        <position position="211"/>
    </location>
</feature>
<sequence length="363" mass="39047">MTKPPIKVLLVDDSPVALKILQRLIDSSSDVQVIATASNGQEALELIPKVNPNVICTDFHMKGMDGLALTQKVMTKYPIPILIISNSVQEDDPGNIFKLLQAGAIDVFPKPITGQDSDYERIKNLLITKIKVLSGVSVFTKSFSQASQPQLKTLKSVPNSSLNSINPTVDNHRSPIKVVTIGASTGGPKALHQIIAPLPKNFPVPIICTQHISPGFLEGLVSWLESESQLKIKIAQAGEYPVPGTVYFAPDNYHLGLNSQGQFGHLNSAPVDGHRPSVTAMFESVAKFYRQGTVGVLLTGMGRDGARGMNAIAQAGGINIAQDEKSCTVFGMPKEAIALGVVNYVLPLQEIAPFLNKLQRVKV</sequence>
<dbReference type="NCBIfam" id="NF001965">
    <property type="entry name" value="PRK00742.1"/>
    <property type="match status" value="1"/>
</dbReference>
<dbReference type="EC" id="3.1.1.61" evidence="5"/>